<feature type="domain" description="Phytocyanin" evidence="11">
    <location>
        <begin position="30"/>
        <end position="132"/>
    </location>
</feature>
<evidence type="ECO:0000256" key="5">
    <source>
        <dbReference type="ARBA" id="ARBA00023136"/>
    </source>
</evidence>
<comment type="subcellular location">
    <subcellularLocation>
        <location evidence="1">Cell membrane</location>
        <topology evidence="1">Lipid-anchor</topology>
        <topology evidence="1">GPI-anchor</topology>
    </subcellularLocation>
</comment>
<evidence type="ECO:0000256" key="7">
    <source>
        <dbReference type="ARBA" id="ARBA00023180"/>
    </source>
</evidence>
<dbReference type="EMBL" id="CM007365">
    <property type="protein sequence ID" value="OIW12241.1"/>
    <property type="molecule type" value="Genomic_DNA"/>
</dbReference>
<dbReference type="InterPro" id="IPR041846">
    <property type="entry name" value="ENL_dom"/>
</dbReference>
<dbReference type="Gene3D" id="2.60.40.420">
    <property type="entry name" value="Cupredoxins - blue copper proteins"/>
    <property type="match status" value="1"/>
</dbReference>
<keyword evidence="13" id="KW-1185">Reference proteome</keyword>
<dbReference type="GO" id="GO:0098552">
    <property type="term" value="C:side of membrane"/>
    <property type="evidence" value="ECO:0007669"/>
    <property type="project" value="UniProtKB-KW"/>
</dbReference>
<evidence type="ECO:0000256" key="6">
    <source>
        <dbReference type="ARBA" id="ARBA00023157"/>
    </source>
</evidence>
<keyword evidence="2" id="KW-1003">Cell membrane</keyword>
<dbReference type="SUPFAM" id="SSF49503">
    <property type="entry name" value="Cupredoxins"/>
    <property type="match status" value="1"/>
</dbReference>
<dbReference type="GO" id="GO:0009055">
    <property type="term" value="F:electron transfer activity"/>
    <property type="evidence" value="ECO:0007669"/>
    <property type="project" value="InterPro"/>
</dbReference>
<dbReference type="Pfam" id="PF02298">
    <property type="entry name" value="Cu_bind_like"/>
    <property type="match status" value="1"/>
</dbReference>
<protein>
    <recommendedName>
        <fullName evidence="11">Phytocyanin domain-containing protein</fullName>
    </recommendedName>
</protein>
<reference evidence="12 13" key="1">
    <citation type="journal article" date="2017" name="Plant Biotechnol. J.">
        <title>A comprehensive draft genome sequence for lupin (Lupinus angustifolius), an emerging health food: insights into plant-microbe interactions and legume evolution.</title>
        <authorList>
            <person name="Hane J.K."/>
            <person name="Ming Y."/>
            <person name="Kamphuis L.G."/>
            <person name="Nelson M.N."/>
            <person name="Garg G."/>
            <person name="Atkins C.A."/>
            <person name="Bayer P.E."/>
            <person name="Bravo A."/>
            <person name="Bringans S."/>
            <person name="Cannon S."/>
            <person name="Edwards D."/>
            <person name="Foley R."/>
            <person name="Gao L.L."/>
            <person name="Harrison M.J."/>
            <person name="Huang W."/>
            <person name="Hurgobin B."/>
            <person name="Li S."/>
            <person name="Liu C.W."/>
            <person name="McGrath A."/>
            <person name="Morahan G."/>
            <person name="Murray J."/>
            <person name="Weller J."/>
            <person name="Jian J."/>
            <person name="Singh K.B."/>
        </authorList>
    </citation>
    <scope>NUCLEOTIDE SEQUENCE [LARGE SCALE GENOMIC DNA]</scope>
    <source>
        <strain evidence="13">cv. Tanjil</strain>
        <tissue evidence="12">Whole plant</tissue>
    </source>
</reference>
<evidence type="ECO:0000256" key="10">
    <source>
        <dbReference type="SAM" id="SignalP"/>
    </source>
</evidence>
<dbReference type="PANTHER" id="PTHR33021:SF49">
    <property type="entry name" value="EARLY NODULIN-LIKE PROTEIN 21"/>
    <property type="match status" value="1"/>
</dbReference>
<keyword evidence="3" id="KW-0336">GPI-anchor</keyword>
<dbReference type="InterPro" id="IPR003245">
    <property type="entry name" value="Phytocyanin_dom"/>
</dbReference>
<dbReference type="InterPro" id="IPR008972">
    <property type="entry name" value="Cupredoxin"/>
</dbReference>
<feature type="chain" id="PRO_5020029504" description="Phytocyanin domain-containing protein" evidence="10">
    <location>
        <begin position="30"/>
        <end position="173"/>
    </location>
</feature>
<evidence type="ECO:0000256" key="8">
    <source>
        <dbReference type="ARBA" id="ARBA00023288"/>
    </source>
</evidence>
<keyword evidence="5" id="KW-0472">Membrane</keyword>
<accession>A0A4P1RJJ3</accession>
<evidence type="ECO:0000313" key="13">
    <source>
        <dbReference type="Proteomes" id="UP000188354"/>
    </source>
</evidence>
<feature type="signal peptide" evidence="10">
    <location>
        <begin position="1"/>
        <end position="29"/>
    </location>
</feature>
<dbReference type="PROSITE" id="PS51485">
    <property type="entry name" value="PHYTOCYANIN"/>
    <property type="match status" value="1"/>
</dbReference>
<dbReference type="PANTHER" id="PTHR33021">
    <property type="entry name" value="BLUE COPPER PROTEIN"/>
    <property type="match status" value="1"/>
</dbReference>
<dbReference type="AlphaFoldDB" id="A0A4P1RJJ3"/>
<evidence type="ECO:0000313" key="12">
    <source>
        <dbReference type="EMBL" id="OIW12241.1"/>
    </source>
</evidence>
<evidence type="ECO:0000256" key="3">
    <source>
        <dbReference type="ARBA" id="ARBA00022622"/>
    </source>
</evidence>
<keyword evidence="7" id="KW-0325">Glycoprotein</keyword>
<evidence type="ECO:0000259" key="11">
    <source>
        <dbReference type="PROSITE" id="PS51485"/>
    </source>
</evidence>
<keyword evidence="8" id="KW-0449">Lipoprotein</keyword>
<dbReference type="CDD" id="cd11019">
    <property type="entry name" value="OsENODL1_like"/>
    <property type="match status" value="1"/>
</dbReference>
<keyword evidence="4 10" id="KW-0732">Signal</keyword>
<dbReference type="FunFam" id="2.60.40.420:FF:000010">
    <property type="entry name" value="Early nodulin-like protein 1"/>
    <property type="match status" value="1"/>
</dbReference>
<dbReference type="GO" id="GO:0005886">
    <property type="term" value="C:plasma membrane"/>
    <property type="evidence" value="ECO:0007669"/>
    <property type="project" value="UniProtKB-SubCell"/>
</dbReference>
<dbReference type="Gramene" id="OIW12241">
    <property type="protein sequence ID" value="OIW12241"/>
    <property type="gene ID" value="TanjilG_06030"/>
</dbReference>
<evidence type="ECO:0000256" key="4">
    <source>
        <dbReference type="ARBA" id="ARBA00022729"/>
    </source>
</evidence>
<proteinExistence type="inferred from homology"/>
<dbReference type="STRING" id="3871.A0A4P1RJJ3"/>
<dbReference type="Proteomes" id="UP000188354">
    <property type="component" value="Chromosome LG05"/>
</dbReference>
<evidence type="ECO:0000256" key="9">
    <source>
        <dbReference type="ARBA" id="ARBA00035011"/>
    </source>
</evidence>
<keyword evidence="6" id="KW-1015">Disulfide bond</keyword>
<sequence length="173" mass="19603">MASSCSSMFFLFVLLLAIFIGLQRFYVASFEFQVGGTKGWIVPPPNDTNTYNDWASNNRFQVGDTIHFSYKKDSVMEVSEEDYKDCNATHPTFFSNIGNTVFILNHSGTFYFISGASGHCDKGQKMIVRVMVQDESLPHHAKSFGYHDAVSPIRIFGMVLFQFVLEYVVSYVI</sequence>
<organism evidence="12 13">
    <name type="scientific">Lupinus angustifolius</name>
    <name type="common">Narrow-leaved blue lupine</name>
    <dbReference type="NCBI Taxonomy" id="3871"/>
    <lineage>
        <taxon>Eukaryota</taxon>
        <taxon>Viridiplantae</taxon>
        <taxon>Streptophyta</taxon>
        <taxon>Embryophyta</taxon>
        <taxon>Tracheophyta</taxon>
        <taxon>Spermatophyta</taxon>
        <taxon>Magnoliopsida</taxon>
        <taxon>eudicotyledons</taxon>
        <taxon>Gunneridae</taxon>
        <taxon>Pentapetalae</taxon>
        <taxon>rosids</taxon>
        <taxon>fabids</taxon>
        <taxon>Fabales</taxon>
        <taxon>Fabaceae</taxon>
        <taxon>Papilionoideae</taxon>
        <taxon>50 kb inversion clade</taxon>
        <taxon>genistoids sensu lato</taxon>
        <taxon>core genistoids</taxon>
        <taxon>Genisteae</taxon>
        <taxon>Lupinus</taxon>
    </lineage>
</organism>
<dbReference type="InterPro" id="IPR039391">
    <property type="entry name" value="Phytocyanin-like"/>
</dbReference>
<comment type="similarity">
    <text evidence="9">Belongs to the early nodulin-like (ENODL) family.</text>
</comment>
<name>A0A4P1RJJ3_LUPAN</name>
<evidence type="ECO:0000256" key="2">
    <source>
        <dbReference type="ARBA" id="ARBA00022475"/>
    </source>
</evidence>
<evidence type="ECO:0000256" key="1">
    <source>
        <dbReference type="ARBA" id="ARBA00004609"/>
    </source>
</evidence>
<gene>
    <name evidence="12" type="ORF">TanjilG_06030</name>
</gene>